<evidence type="ECO:0000256" key="1">
    <source>
        <dbReference type="ARBA" id="ARBA00004123"/>
    </source>
</evidence>
<evidence type="ECO:0000259" key="6">
    <source>
        <dbReference type="PROSITE" id="PS50888"/>
    </source>
</evidence>
<keyword evidence="3" id="KW-0804">Transcription</keyword>
<dbReference type="InterPro" id="IPR011598">
    <property type="entry name" value="bHLH_dom"/>
</dbReference>
<organism evidence="7 8">
    <name type="scientific">Erythranthe guttata</name>
    <name type="common">Yellow monkey flower</name>
    <name type="synonym">Mimulus guttatus</name>
    <dbReference type="NCBI Taxonomy" id="4155"/>
    <lineage>
        <taxon>Eukaryota</taxon>
        <taxon>Viridiplantae</taxon>
        <taxon>Streptophyta</taxon>
        <taxon>Embryophyta</taxon>
        <taxon>Tracheophyta</taxon>
        <taxon>Spermatophyta</taxon>
        <taxon>Magnoliopsida</taxon>
        <taxon>eudicotyledons</taxon>
        <taxon>Gunneridae</taxon>
        <taxon>Pentapetalae</taxon>
        <taxon>asterids</taxon>
        <taxon>lamiids</taxon>
        <taxon>Lamiales</taxon>
        <taxon>Phrymaceae</taxon>
        <taxon>Erythranthe</taxon>
    </lineage>
</organism>
<keyword evidence="8" id="KW-1185">Reference proteome</keyword>
<dbReference type="GO" id="GO:0043565">
    <property type="term" value="F:sequence-specific DNA binding"/>
    <property type="evidence" value="ECO:0000318"/>
    <property type="project" value="GO_Central"/>
</dbReference>
<proteinExistence type="predicted"/>
<feature type="non-terminal residue" evidence="7">
    <location>
        <position position="167"/>
    </location>
</feature>
<evidence type="ECO:0000313" key="7">
    <source>
        <dbReference type="EMBL" id="EYU27852.1"/>
    </source>
</evidence>
<name>A0A022QGL2_ERYGU</name>
<dbReference type="Pfam" id="PF00010">
    <property type="entry name" value="HLH"/>
    <property type="match status" value="1"/>
</dbReference>
<dbReference type="STRING" id="4155.A0A022QGL2"/>
<dbReference type="GO" id="GO:0005634">
    <property type="term" value="C:nucleus"/>
    <property type="evidence" value="ECO:0000318"/>
    <property type="project" value="GO_Central"/>
</dbReference>
<dbReference type="Proteomes" id="UP000030748">
    <property type="component" value="Unassembled WGS sequence"/>
</dbReference>
<dbReference type="SMART" id="SM00353">
    <property type="entry name" value="HLH"/>
    <property type="match status" value="1"/>
</dbReference>
<dbReference type="eggNOG" id="ENOG502S0WD">
    <property type="taxonomic scope" value="Eukaryota"/>
</dbReference>
<dbReference type="EMBL" id="KI631456">
    <property type="protein sequence ID" value="EYU27852.1"/>
    <property type="molecule type" value="Genomic_DNA"/>
</dbReference>
<comment type="subcellular location">
    <subcellularLocation>
        <location evidence="1">Nucleus</location>
    </subcellularLocation>
</comment>
<dbReference type="GO" id="GO:0003700">
    <property type="term" value="F:DNA-binding transcription factor activity"/>
    <property type="evidence" value="ECO:0000318"/>
    <property type="project" value="GO_Central"/>
</dbReference>
<dbReference type="PANTHER" id="PTHR31945:SF20">
    <property type="entry name" value="TRANSCRIPTION FACTOR DYT1"/>
    <property type="match status" value="1"/>
</dbReference>
<reference evidence="7 8" key="1">
    <citation type="journal article" date="2013" name="Proc. Natl. Acad. Sci. U.S.A.">
        <title>Fine-scale variation in meiotic recombination in Mimulus inferred from population shotgun sequencing.</title>
        <authorList>
            <person name="Hellsten U."/>
            <person name="Wright K.M."/>
            <person name="Jenkins J."/>
            <person name="Shu S."/>
            <person name="Yuan Y."/>
            <person name="Wessler S.R."/>
            <person name="Schmutz J."/>
            <person name="Willis J.H."/>
            <person name="Rokhsar D.S."/>
        </authorList>
    </citation>
    <scope>NUCLEOTIDE SEQUENCE [LARGE SCALE GENOMIC DNA]</scope>
    <source>
        <strain evidence="8">cv. DUN x IM62</strain>
    </source>
</reference>
<evidence type="ECO:0000313" key="8">
    <source>
        <dbReference type="Proteomes" id="UP000030748"/>
    </source>
</evidence>
<keyword evidence="5" id="KW-0175">Coiled coil</keyword>
<evidence type="ECO:0000256" key="3">
    <source>
        <dbReference type="ARBA" id="ARBA00023163"/>
    </source>
</evidence>
<dbReference type="GO" id="GO:0046983">
    <property type="term" value="F:protein dimerization activity"/>
    <property type="evidence" value="ECO:0007669"/>
    <property type="project" value="InterPro"/>
</dbReference>
<evidence type="ECO:0000256" key="4">
    <source>
        <dbReference type="ARBA" id="ARBA00023242"/>
    </source>
</evidence>
<feature type="coiled-coil region" evidence="5">
    <location>
        <begin position="16"/>
        <end position="83"/>
    </location>
</feature>
<dbReference type="Gene3D" id="4.10.280.10">
    <property type="entry name" value="Helix-loop-helix DNA-binding domain"/>
    <property type="match status" value="1"/>
</dbReference>
<dbReference type="PANTHER" id="PTHR31945">
    <property type="entry name" value="TRANSCRIPTION FACTOR SCREAM2-RELATED"/>
    <property type="match status" value="1"/>
</dbReference>
<protein>
    <recommendedName>
        <fullName evidence="6">BHLH domain-containing protein</fullName>
    </recommendedName>
</protein>
<dbReference type="PROSITE" id="PS50888">
    <property type="entry name" value="BHLH"/>
    <property type="match status" value="1"/>
</dbReference>
<evidence type="ECO:0000256" key="2">
    <source>
        <dbReference type="ARBA" id="ARBA00023015"/>
    </source>
</evidence>
<evidence type="ECO:0000256" key="5">
    <source>
        <dbReference type="SAM" id="Coils"/>
    </source>
</evidence>
<dbReference type="InterPro" id="IPR036638">
    <property type="entry name" value="HLH_DNA-bd_sf"/>
</dbReference>
<dbReference type="SUPFAM" id="SSF47459">
    <property type="entry name" value="HLH, helix-loop-helix DNA-binding domain"/>
    <property type="match status" value="1"/>
</dbReference>
<dbReference type="InterPro" id="IPR051358">
    <property type="entry name" value="TF_AMS/ICE1/BHLH6-like"/>
</dbReference>
<keyword evidence="2" id="KW-0805">Transcription regulation</keyword>
<keyword evidence="4" id="KW-0539">Nucleus</keyword>
<gene>
    <name evidence="7" type="ORF">MIMGU_mgv1a023793mg</name>
</gene>
<dbReference type="GO" id="GO:0006355">
    <property type="term" value="P:regulation of DNA-templated transcription"/>
    <property type="evidence" value="ECO:0000318"/>
    <property type="project" value="GO_Central"/>
</dbReference>
<dbReference type="AlphaFoldDB" id="A0A022QGL2"/>
<feature type="domain" description="BHLH" evidence="6">
    <location>
        <begin position="17"/>
        <end position="66"/>
    </location>
</feature>
<accession>A0A022QGL2</accession>
<sequence>MDKRKKIDQEDNSIDREFISKNLEAERRRRKKLNDRQLELRSLVPIITNMNKATIITDAIAYIEELRNSVEELTDQILQMEATDEDRNTKFEDININDDDHQMKLAHQPEVEVNHICGTKIWIKIIVQKKRGRLTKLMEAISVIGFHLTDICITTSQEAILFTSSAE</sequence>